<dbReference type="EMBL" id="CABPRJ010000478">
    <property type="protein sequence ID" value="VVC28127.1"/>
    <property type="molecule type" value="Genomic_DNA"/>
</dbReference>
<evidence type="ECO:0000256" key="4">
    <source>
        <dbReference type="ARBA" id="ARBA00022670"/>
    </source>
</evidence>
<dbReference type="GO" id="GO:0016579">
    <property type="term" value="P:protein deubiquitination"/>
    <property type="evidence" value="ECO:0007669"/>
    <property type="project" value="InterPro"/>
</dbReference>
<dbReference type="SUPFAM" id="SSF54001">
    <property type="entry name" value="Cysteine proteinases"/>
    <property type="match status" value="1"/>
</dbReference>
<dbReference type="EC" id="3.4.19.12" evidence="3"/>
<gene>
    <name evidence="10" type="ORF">CINCED_3A010424</name>
</gene>
<keyword evidence="5" id="KW-0833">Ubl conjugation pathway</keyword>
<reference evidence="10 11" key="1">
    <citation type="submission" date="2019-08" db="EMBL/GenBank/DDBJ databases">
        <authorList>
            <person name="Alioto T."/>
            <person name="Alioto T."/>
            <person name="Gomez Garrido J."/>
        </authorList>
    </citation>
    <scope>NUCLEOTIDE SEQUENCE [LARGE SCALE GENOMIC DNA]</scope>
</reference>
<protein>
    <recommendedName>
        <fullName evidence="3">ubiquitinyl hydrolase 1</fullName>
        <ecNumber evidence="3">3.4.19.12</ecNumber>
    </recommendedName>
</protein>
<evidence type="ECO:0000256" key="2">
    <source>
        <dbReference type="ARBA" id="ARBA00009085"/>
    </source>
</evidence>
<dbReference type="PANTHER" id="PTHR24006:SF888">
    <property type="entry name" value="UBIQUITIN CARBOXYL-TERMINAL HYDROLASE 30"/>
    <property type="match status" value="1"/>
</dbReference>
<name>A0A5E4MFQ0_9HEMI</name>
<dbReference type="InterPro" id="IPR028889">
    <property type="entry name" value="USP"/>
</dbReference>
<evidence type="ECO:0000256" key="6">
    <source>
        <dbReference type="ARBA" id="ARBA00022801"/>
    </source>
</evidence>
<dbReference type="InterPro" id="IPR018200">
    <property type="entry name" value="USP_CS"/>
</dbReference>
<organism evidence="10 11">
    <name type="scientific">Cinara cedri</name>
    <dbReference type="NCBI Taxonomy" id="506608"/>
    <lineage>
        <taxon>Eukaryota</taxon>
        <taxon>Metazoa</taxon>
        <taxon>Ecdysozoa</taxon>
        <taxon>Arthropoda</taxon>
        <taxon>Hexapoda</taxon>
        <taxon>Insecta</taxon>
        <taxon>Pterygota</taxon>
        <taxon>Neoptera</taxon>
        <taxon>Paraneoptera</taxon>
        <taxon>Hemiptera</taxon>
        <taxon>Sternorrhyncha</taxon>
        <taxon>Aphidomorpha</taxon>
        <taxon>Aphidoidea</taxon>
        <taxon>Aphididae</taxon>
        <taxon>Lachninae</taxon>
        <taxon>Cinara</taxon>
    </lineage>
</organism>
<dbReference type="InterPro" id="IPR001394">
    <property type="entry name" value="Peptidase_C19_UCH"/>
</dbReference>
<comment type="catalytic activity">
    <reaction evidence="1">
        <text>Thiol-dependent hydrolysis of ester, thioester, amide, peptide and isopeptide bonds formed by the C-terminal Gly of ubiquitin (a 76-residue protein attached to proteins as an intracellular targeting signal).</text>
        <dbReference type="EC" id="3.4.19.12"/>
    </reaction>
</comment>
<dbReference type="OrthoDB" id="2248014at2759"/>
<evidence type="ECO:0000256" key="8">
    <source>
        <dbReference type="SAM" id="Phobius"/>
    </source>
</evidence>
<sequence>MYKINGSHLAFIGVTGAGLAIVAYVLFGPADKSKSTKKRGFCGLQNLGTTCYLNTLLQSLASCPMFVLWLEQQSNSSTVSNTLKRTLKFLTGARYNDDGIFSPIELVTTLAKFGFQFKPHLQADVHELFVHLFSVIEDEAYKSSCSLADCLETNYGNLIENQYNQNSIIFKNDININICNQFKVEGNVLEKNTVSNKNCIVSGDIILRGDKKSTDKNQNIKPPPFLGYLSNNIECSLCNHKSSLNYEKFYVISLNLPERSQFKIELTNILEQYIKNEKLENLPCINCDKNCTITDGKSYIKSVKFGKLPCCLCLHLVRTQYSKDRPLKRKDYVEFPEYLHMDKYTTVYDQLSKLRQSREKSEPIERLRGNKYIYRLKAVIVHVGEHNAGHFSTYRRGITADHTRHRCSDTRTRNKDQLKNAILEIWNGIGPTVTIKLVESMEKRMHELIKAKKGPTDH</sequence>
<keyword evidence="11" id="KW-1185">Reference proteome</keyword>
<proteinExistence type="inferred from homology"/>
<comment type="similarity">
    <text evidence="2">Belongs to the peptidase C19 family.</text>
</comment>
<dbReference type="GO" id="GO:0006508">
    <property type="term" value="P:proteolysis"/>
    <property type="evidence" value="ECO:0007669"/>
    <property type="project" value="UniProtKB-KW"/>
</dbReference>
<keyword evidence="8" id="KW-1133">Transmembrane helix</keyword>
<dbReference type="GO" id="GO:0004843">
    <property type="term" value="F:cysteine-type deubiquitinase activity"/>
    <property type="evidence" value="ECO:0007669"/>
    <property type="project" value="UniProtKB-EC"/>
</dbReference>
<feature type="domain" description="USP" evidence="9">
    <location>
        <begin position="42"/>
        <end position="429"/>
    </location>
</feature>
<evidence type="ECO:0000313" key="11">
    <source>
        <dbReference type="Proteomes" id="UP000325440"/>
    </source>
</evidence>
<dbReference type="PANTHER" id="PTHR24006">
    <property type="entry name" value="UBIQUITIN CARBOXYL-TERMINAL HYDROLASE"/>
    <property type="match status" value="1"/>
</dbReference>
<dbReference type="AlphaFoldDB" id="A0A5E4MFQ0"/>
<keyword evidence="6 10" id="KW-0378">Hydrolase</keyword>
<accession>A0A5E4MFQ0</accession>
<evidence type="ECO:0000259" key="9">
    <source>
        <dbReference type="PROSITE" id="PS50235"/>
    </source>
</evidence>
<evidence type="ECO:0000256" key="1">
    <source>
        <dbReference type="ARBA" id="ARBA00000707"/>
    </source>
</evidence>
<dbReference type="GO" id="GO:0005634">
    <property type="term" value="C:nucleus"/>
    <property type="evidence" value="ECO:0007669"/>
    <property type="project" value="TreeGrafter"/>
</dbReference>
<evidence type="ECO:0000256" key="7">
    <source>
        <dbReference type="ARBA" id="ARBA00022807"/>
    </source>
</evidence>
<dbReference type="Pfam" id="PF00443">
    <property type="entry name" value="UCH"/>
    <property type="match status" value="1"/>
</dbReference>
<dbReference type="PROSITE" id="PS50235">
    <property type="entry name" value="USP_3"/>
    <property type="match status" value="1"/>
</dbReference>
<dbReference type="PROSITE" id="PS00973">
    <property type="entry name" value="USP_2"/>
    <property type="match status" value="1"/>
</dbReference>
<evidence type="ECO:0000313" key="10">
    <source>
        <dbReference type="EMBL" id="VVC28127.1"/>
    </source>
</evidence>
<dbReference type="Proteomes" id="UP000325440">
    <property type="component" value="Unassembled WGS sequence"/>
</dbReference>
<dbReference type="GO" id="GO:0005829">
    <property type="term" value="C:cytosol"/>
    <property type="evidence" value="ECO:0007669"/>
    <property type="project" value="TreeGrafter"/>
</dbReference>
<keyword evidence="8" id="KW-0472">Membrane</keyword>
<dbReference type="Gene3D" id="3.90.70.10">
    <property type="entry name" value="Cysteine proteinases"/>
    <property type="match status" value="1"/>
</dbReference>
<evidence type="ECO:0000256" key="5">
    <source>
        <dbReference type="ARBA" id="ARBA00022786"/>
    </source>
</evidence>
<keyword evidence="4 10" id="KW-0645">Protease</keyword>
<feature type="transmembrane region" description="Helical" evidence="8">
    <location>
        <begin position="6"/>
        <end position="27"/>
    </location>
</feature>
<evidence type="ECO:0000256" key="3">
    <source>
        <dbReference type="ARBA" id="ARBA00012759"/>
    </source>
</evidence>
<dbReference type="InterPro" id="IPR038765">
    <property type="entry name" value="Papain-like_cys_pep_sf"/>
</dbReference>
<keyword evidence="8" id="KW-0812">Transmembrane</keyword>
<dbReference type="InterPro" id="IPR050164">
    <property type="entry name" value="Peptidase_C19"/>
</dbReference>
<keyword evidence="7" id="KW-0788">Thiol protease</keyword>